<dbReference type="InterPro" id="IPR054505">
    <property type="entry name" value="Myb_DNA-bind_8"/>
</dbReference>
<feature type="domain" description="Myb-like DNA-binding" evidence="2">
    <location>
        <begin position="18"/>
        <end position="65"/>
    </location>
</feature>
<dbReference type="OrthoDB" id="5403747at2759"/>
<feature type="compositionally biased region" description="Basic and acidic residues" evidence="1">
    <location>
        <begin position="112"/>
        <end position="160"/>
    </location>
</feature>
<evidence type="ECO:0000259" key="2">
    <source>
        <dbReference type="Pfam" id="PF22980"/>
    </source>
</evidence>
<sequence>MSDDAQTPTGDSTFTPAEIKFILAAIKNAEGGTFKFDAEAVAQELGMKDAGSVKARWNTINRKKIQGAASPAGGVDKTTPTKKSTTPKKADGDKTPKKRGRPKKAAAAADATPEKEATPEKDTVKEEAVMPEKEKDGEEEKTEGGAEEQKEEAVKEEAEN</sequence>
<dbReference type="AlphaFoldDB" id="A0A8H6VD78"/>
<dbReference type="Proteomes" id="UP000660729">
    <property type="component" value="Unassembled WGS sequence"/>
</dbReference>
<comment type="caution">
    <text evidence="3">The sequence shown here is derived from an EMBL/GenBank/DDBJ whole genome shotgun (WGS) entry which is preliminary data.</text>
</comment>
<protein>
    <recommendedName>
        <fullName evidence="2">Myb-like DNA-binding domain-containing protein</fullName>
    </recommendedName>
</protein>
<organism evidence="3 4">
    <name type="scientific">Pseudocercospora fuligena</name>
    <dbReference type="NCBI Taxonomy" id="685502"/>
    <lineage>
        <taxon>Eukaryota</taxon>
        <taxon>Fungi</taxon>
        <taxon>Dikarya</taxon>
        <taxon>Ascomycota</taxon>
        <taxon>Pezizomycotina</taxon>
        <taxon>Dothideomycetes</taxon>
        <taxon>Dothideomycetidae</taxon>
        <taxon>Mycosphaerellales</taxon>
        <taxon>Mycosphaerellaceae</taxon>
        <taxon>Pseudocercospora</taxon>
    </lineage>
</organism>
<dbReference type="Pfam" id="PF22980">
    <property type="entry name" value="Myb_DNA-bind_8"/>
    <property type="match status" value="1"/>
</dbReference>
<evidence type="ECO:0000313" key="4">
    <source>
        <dbReference type="Proteomes" id="UP000660729"/>
    </source>
</evidence>
<reference evidence="3" key="1">
    <citation type="submission" date="2020-04" db="EMBL/GenBank/DDBJ databases">
        <title>Draft genome resource of the tomato pathogen Pseudocercospora fuligena.</title>
        <authorList>
            <person name="Zaccaron A."/>
        </authorList>
    </citation>
    <scope>NUCLEOTIDE SEQUENCE</scope>
    <source>
        <strain evidence="3">PF001</strain>
    </source>
</reference>
<accession>A0A8H6VD78</accession>
<evidence type="ECO:0000256" key="1">
    <source>
        <dbReference type="SAM" id="MobiDB-lite"/>
    </source>
</evidence>
<keyword evidence="4" id="KW-1185">Reference proteome</keyword>
<feature type="region of interest" description="Disordered" evidence="1">
    <location>
        <begin position="61"/>
        <end position="160"/>
    </location>
</feature>
<dbReference type="EMBL" id="JABCIY010000243">
    <property type="protein sequence ID" value="KAF7186970.1"/>
    <property type="molecule type" value="Genomic_DNA"/>
</dbReference>
<evidence type="ECO:0000313" key="3">
    <source>
        <dbReference type="EMBL" id="KAF7186970.1"/>
    </source>
</evidence>
<gene>
    <name evidence="3" type="ORF">HII31_11701</name>
</gene>
<proteinExistence type="predicted"/>
<name>A0A8H6VD78_9PEZI</name>